<evidence type="ECO:0000256" key="1">
    <source>
        <dbReference type="SAM" id="SignalP"/>
    </source>
</evidence>
<dbReference type="AlphaFoldDB" id="A0A223D0H8"/>
<protein>
    <submittedName>
        <fullName evidence="2">Uncharacterized protein</fullName>
    </submittedName>
</protein>
<dbReference type="EMBL" id="CP022657">
    <property type="protein sequence ID" value="ASS74975.1"/>
    <property type="molecule type" value="Genomic_DNA"/>
</dbReference>
<keyword evidence="1" id="KW-0732">Signal</keyword>
<feature type="chain" id="PRO_5011968196" evidence="1">
    <location>
        <begin position="28"/>
        <end position="168"/>
    </location>
</feature>
<dbReference type="Proteomes" id="UP000214688">
    <property type="component" value="Chromosome"/>
</dbReference>
<evidence type="ECO:0000313" key="3">
    <source>
        <dbReference type="Proteomes" id="UP000214688"/>
    </source>
</evidence>
<proteinExistence type="predicted"/>
<feature type="signal peptide" evidence="1">
    <location>
        <begin position="1"/>
        <end position="27"/>
    </location>
</feature>
<evidence type="ECO:0000313" key="2">
    <source>
        <dbReference type="EMBL" id="ASS74975.1"/>
    </source>
</evidence>
<keyword evidence="3" id="KW-1185">Reference proteome</keyword>
<gene>
    <name evidence="2" type="ORF">CIG75_08230</name>
</gene>
<organism evidence="2 3">
    <name type="scientific">Tumebacillus algifaecis</name>
    <dbReference type="NCBI Taxonomy" id="1214604"/>
    <lineage>
        <taxon>Bacteria</taxon>
        <taxon>Bacillati</taxon>
        <taxon>Bacillota</taxon>
        <taxon>Bacilli</taxon>
        <taxon>Bacillales</taxon>
        <taxon>Alicyclobacillaceae</taxon>
        <taxon>Tumebacillus</taxon>
    </lineage>
</organism>
<dbReference type="RefSeq" id="WP_094236224.1">
    <property type="nucleotide sequence ID" value="NZ_CP022657.1"/>
</dbReference>
<reference evidence="2 3" key="1">
    <citation type="journal article" date="2015" name="Int. J. Syst. Evol. Microbiol.">
        <title>Tumebacillus algifaecis sp. nov., isolated from decomposing algal scum.</title>
        <authorList>
            <person name="Wu Y.F."/>
            <person name="Zhang B."/>
            <person name="Xing P."/>
            <person name="Wu Q.L."/>
            <person name="Liu S.J."/>
        </authorList>
    </citation>
    <scope>NUCLEOTIDE SEQUENCE [LARGE SCALE GENOMIC DNA]</scope>
    <source>
        <strain evidence="2 3">THMBR28</strain>
    </source>
</reference>
<dbReference type="KEGG" id="tab:CIG75_08230"/>
<name>A0A223D0H8_9BACL</name>
<dbReference type="OrthoDB" id="2381867at2"/>
<accession>A0A223D0H8</accession>
<sequence>MNKWLRNLSTRSLLTVLIVSVSAVASAETVLEQPPVTQETKAELTELRGQLGSIKQKEHHIRQLNHQMRDNRYELRQLLHDGGDKGLHAQVEQELQSFHKRLNSAYVLHKQGEALKKKIQAARSERDLKRLRTLTGELERLKGKQLELLRMAHQDLKGVLERVRKHVR</sequence>